<dbReference type="EMBL" id="JBBNOP010000004">
    <property type="protein sequence ID" value="MEQ3362576.1"/>
    <property type="molecule type" value="Genomic_DNA"/>
</dbReference>
<dbReference type="Pfam" id="PF01206">
    <property type="entry name" value="TusA"/>
    <property type="match status" value="1"/>
</dbReference>
<dbReference type="InterPro" id="IPR036868">
    <property type="entry name" value="TusA-like_sf"/>
</dbReference>
<feature type="domain" description="UPF0033" evidence="1">
    <location>
        <begin position="2"/>
        <end position="62"/>
    </location>
</feature>
<proteinExistence type="predicted"/>
<dbReference type="NCBIfam" id="TIGR03527">
    <property type="entry name" value="selenium_YedF"/>
    <property type="match status" value="1"/>
</dbReference>
<dbReference type="InterPro" id="IPR001455">
    <property type="entry name" value="TusA-like"/>
</dbReference>
<comment type="caution">
    <text evidence="2">The sequence shown here is derived from an EMBL/GenBank/DDBJ whole genome shotgun (WGS) entry which is preliminary data.</text>
</comment>
<dbReference type="InterPro" id="IPR003787">
    <property type="entry name" value="Sulphur_relay_DsrE/F-like"/>
</dbReference>
<evidence type="ECO:0000259" key="1">
    <source>
        <dbReference type="Pfam" id="PF01206"/>
    </source>
</evidence>
<dbReference type="InterPro" id="IPR019870">
    <property type="entry name" value="Se_metab_YedF"/>
</dbReference>
<name>A0ABV1JBW8_9ACTN</name>
<gene>
    <name evidence="2" type="primary">yedF</name>
    <name evidence="2" type="ORF">AAA083_06275</name>
</gene>
<sequence length="216" mass="21946">MKTIDAFGLACPKPLVLAKKEIDAGCTELEVRVDNETAVKNLTRLGEKTGLSVAVDAIEGGWLVAYAGAGDNGVSPASRGSAPSIGSAGAAPACTPVACSTGAGCGYCVFVGSDGIGSGDDELGRNLMKMALYTLAEAGDPPVSLLFMNAGVKLVAGGECQVAESVASLIEQGTEVLVCGTCLDFYGLKDALAVGEVSNMYDILERMREASKVVSL</sequence>
<dbReference type="InterPro" id="IPR027396">
    <property type="entry name" value="DsrEFH-like"/>
</dbReference>
<dbReference type="SUPFAM" id="SSF75169">
    <property type="entry name" value="DsrEFH-like"/>
    <property type="match status" value="1"/>
</dbReference>
<dbReference type="Pfam" id="PF02635">
    <property type="entry name" value="DsrE"/>
    <property type="match status" value="1"/>
</dbReference>
<dbReference type="RefSeq" id="WP_102374590.1">
    <property type="nucleotide sequence ID" value="NZ_JBBNOP010000004.1"/>
</dbReference>
<organism evidence="2 3">
    <name type="scientific">Raoultibacter massiliensis</name>
    <dbReference type="NCBI Taxonomy" id="1852371"/>
    <lineage>
        <taxon>Bacteria</taxon>
        <taxon>Bacillati</taxon>
        <taxon>Actinomycetota</taxon>
        <taxon>Coriobacteriia</taxon>
        <taxon>Eggerthellales</taxon>
        <taxon>Eggerthellaceae</taxon>
        <taxon>Raoultibacter</taxon>
    </lineage>
</organism>
<protein>
    <submittedName>
        <fullName evidence="2">Sulfurtransferase-like selenium metabolism protein YedF</fullName>
    </submittedName>
</protein>
<evidence type="ECO:0000313" key="3">
    <source>
        <dbReference type="Proteomes" id="UP001487305"/>
    </source>
</evidence>
<keyword evidence="3" id="KW-1185">Reference proteome</keyword>
<dbReference type="Proteomes" id="UP001487305">
    <property type="component" value="Unassembled WGS sequence"/>
</dbReference>
<evidence type="ECO:0000313" key="2">
    <source>
        <dbReference type="EMBL" id="MEQ3362576.1"/>
    </source>
</evidence>
<dbReference type="Gene3D" id="3.30.110.40">
    <property type="entry name" value="TusA-like domain"/>
    <property type="match status" value="1"/>
</dbReference>
<accession>A0ABV1JBW8</accession>
<reference evidence="2 3" key="1">
    <citation type="submission" date="2024-04" db="EMBL/GenBank/DDBJ databases">
        <title>Human intestinal bacterial collection.</title>
        <authorList>
            <person name="Pauvert C."/>
            <person name="Hitch T.C.A."/>
            <person name="Clavel T."/>
        </authorList>
    </citation>
    <scope>NUCLEOTIDE SEQUENCE [LARGE SCALE GENOMIC DNA]</scope>
    <source>
        <strain evidence="2 3">CLA-KB-H42</strain>
    </source>
</reference>
<dbReference type="Gene3D" id="3.40.1260.10">
    <property type="entry name" value="DsrEFH-like"/>
    <property type="match status" value="1"/>
</dbReference>
<dbReference type="SUPFAM" id="SSF64307">
    <property type="entry name" value="SirA-like"/>
    <property type="match status" value="1"/>
</dbReference>